<protein>
    <submittedName>
        <fullName evidence="1">Uncharacterized protein</fullName>
    </submittedName>
</protein>
<gene>
    <name evidence="1" type="ORF">MYCFIDRAFT_173667</name>
</gene>
<evidence type="ECO:0000313" key="1">
    <source>
        <dbReference type="EMBL" id="EME84731.1"/>
    </source>
</evidence>
<dbReference type="KEGG" id="pfj:MYCFIDRAFT_173667"/>
<dbReference type="AlphaFoldDB" id="M3AJI9"/>
<keyword evidence="2" id="KW-1185">Reference proteome</keyword>
<dbReference type="VEuPathDB" id="FungiDB:MYCFIDRAFT_173667"/>
<sequence>MAFITPKATCFKHLHRSSTYFLIEHNAGNADMGSGDQEAFCQAVNRSRSSKLEAPHPDLEIGDSLSCTATPGIKPEEENAVSELARAAHVRQVRRLTRWDITSPESFDEQLPES</sequence>
<dbReference type="GeneID" id="19333032"/>
<name>M3AJI9_PSEFD</name>
<dbReference type="EMBL" id="KB446557">
    <property type="protein sequence ID" value="EME84731.1"/>
    <property type="molecule type" value="Genomic_DNA"/>
</dbReference>
<dbReference type="RefSeq" id="XP_007925337.1">
    <property type="nucleotide sequence ID" value="XM_007927146.1"/>
</dbReference>
<dbReference type="HOGENOM" id="CLU_2122127_0_0_1"/>
<evidence type="ECO:0000313" key="2">
    <source>
        <dbReference type="Proteomes" id="UP000016932"/>
    </source>
</evidence>
<accession>M3AJI9</accession>
<proteinExistence type="predicted"/>
<reference evidence="1 2" key="1">
    <citation type="journal article" date="2012" name="PLoS Pathog.">
        <title>Diverse lifestyles and strategies of plant pathogenesis encoded in the genomes of eighteen Dothideomycetes fungi.</title>
        <authorList>
            <person name="Ohm R.A."/>
            <person name="Feau N."/>
            <person name="Henrissat B."/>
            <person name="Schoch C.L."/>
            <person name="Horwitz B.A."/>
            <person name="Barry K.W."/>
            <person name="Condon B.J."/>
            <person name="Copeland A.C."/>
            <person name="Dhillon B."/>
            <person name="Glaser F."/>
            <person name="Hesse C.N."/>
            <person name="Kosti I."/>
            <person name="LaButti K."/>
            <person name="Lindquist E.A."/>
            <person name="Lucas S."/>
            <person name="Salamov A.A."/>
            <person name="Bradshaw R.E."/>
            <person name="Ciuffetti L."/>
            <person name="Hamelin R.C."/>
            <person name="Kema G.H.J."/>
            <person name="Lawrence C."/>
            <person name="Scott J.A."/>
            <person name="Spatafora J.W."/>
            <person name="Turgeon B.G."/>
            <person name="de Wit P.J.G.M."/>
            <person name="Zhong S."/>
            <person name="Goodwin S.B."/>
            <person name="Grigoriev I.V."/>
        </authorList>
    </citation>
    <scope>NUCLEOTIDE SEQUENCE [LARGE SCALE GENOMIC DNA]</scope>
    <source>
        <strain evidence="1 2">CIRAD86</strain>
    </source>
</reference>
<dbReference type="Proteomes" id="UP000016932">
    <property type="component" value="Unassembled WGS sequence"/>
</dbReference>
<organism evidence="1 2">
    <name type="scientific">Pseudocercospora fijiensis (strain CIRAD86)</name>
    <name type="common">Black leaf streak disease fungus</name>
    <name type="synonym">Mycosphaerella fijiensis</name>
    <dbReference type="NCBI Taxonomy" id="383855"/>
    <lineage>
        <taxon>Eukaryota</taxon>
        <taxon>Fungi</taxon>
        <taxon>Dikarya</taxon>
        <taxon>Ascomycota</taxon>
        <taxon>Pezizomycotina</taxon>
        <taxon>Dothideomycetes</taxon>
        <taxon>Dothideomycetidae</taxon>
        <taxon>Mycosphaerellales</taxon>
        <taxon>Mycosphaerellaceae</taxon>
        <taxon>Pseudocercospora</taxon>
    </lineage>
</organism>